<protein>
    <recommendedName>
        <fullName evidence="3">Tetracyclin repressor-like C-terminal domain-containing protein</fullName>
    </recommendedName>
</protein>
<dbReference type="Proteomes" id="UP000036176">
    <property type="component" value="Unassembled WGS sequence"/>
</dbReference>
<keyword evidence="1" id="KW-0805">Transcription regulation</keyword>
<evidence type="ECO:0000313" key="5">
    <source>
        <dbReference type="Proteomes" id="UP000036176"/>
    </source>
</evidence>
<evidence type="ECO:0000256" key="1">
    <source>
        <dbReference type="ARBA" id="ARBA00023015"/>
    </source>
</evidence>
<dbReference type="EMBL" id="JYNX01000039">
    <property type="protein sequence ID" value="KMO77197.1"/>
    <property type="molecule type" value="Genomic_DNA"/>
</dbReference>
<reference evidence="4 5" key="1">
    <citation type="journal article" date="2015" name="Genome Biol. Evol.">
        <title>Characterization of Three Mycobacterium spp. with Potential Use in Bioremediation by Genome Sequencing and Comparative Genomics.</title>
        <authorList>
            <person name="Das S."/>
            <person name="Pettersson B.M."/>
            <person name="Behra P.R."/>
            <person name="Ramesh M."/>
            <person name="Dasgupta S."/>
            <person name="Bhattacharya A."/>
            <person name="Kirsebom L.A."/>
        </authorList>
    </citation>
    <scope>NUCLEOTIDE SEQUENCE [LARGE SCALE GENOMIC DNA]</scope>
    <source>
        <strain evidence="4 5">DSM 44219</strain>
    </source>
</reference>
<dbReference type="PATRIC" id="fig|1800.3.peg.3440"/>
<name>A0A0J6W6D7_MYCCU</name>
<comment type="caution">
    <text evidence="4">The sequence shown here is derived from an EMBL/GenBank/DDBJ whole genome shotgun (WGS) entry which is preliminary data.</text>
</comment>
<proteinExistence type="predicted"/>
<dbReference type="InterPro" id="IPR011075">
    <property type="entry name" value="TetR_C"/>
</dbReference>
<feature type="domain" description="Tetracyclin repressor-like C-terminal" evidence="3">
    <location>
        <begin position="78"/>
        <end position="188"/>
    </location>
</feature>
<dbReference type="Gene3D" id="1.10.357.10">
    <property type="entry name" value="Tetracycline Repressor, domain 2"/>
    <property type="match status" value="1"/>
</dbReference>
<dbReference type="SUPFAM" id="SSF46689">
    <property type="entry name" value="Homeodomain-like"/>
    <property type="match status" value="1"/>
</dbReference>
<evidence type="ECO:0000313" key="4">
    <source>
        <dbReference type="EMBL" id="KMO77197.1"/>
    </source>
</evidence>
<keyword evidence="2" id="KW-0804">Transcription</keyword>
<dbReference type="InterPro" id="IPR009057">
    <property type="entry name" value="Homeodomain-like_sf"/>
</dbReference>
<evidence type="ECO:0000256" key="2">
    <source>
        <dbReference type="ARBA" id="ARBA00023163"/>
    </source>
</evidence>
<accession>A0A0J6W6D7</accession>
<dbReference type="SUPFAM" id="SSF48498">
    <property type="entry name" value="Tetracyclin repressor-like, C-terminal domain"/>
    <property type="match status" value="1"/>
</dbReference>
<dbReference type="Gene3D" id="1.10.10.60">
    <property type="entry name" value="Homeodomain-like"/>
    <property type="match status" value="1"/>
</dbReference>
<sequence length="196" mass="21984">MFCEGDVPVSDTDSAMRAIALDAALAELQQWGMDRFSIEGVAQRSRLEHDYIQRTWGGKQQLILDALLSYSEMMTTTPDTGTLQGDLTELALWVGHYLNEPVGRRIVRMLVIDSKSYTVDIESRLAFWALRRDVIETVLERAARRGELRSDVRPTVALHLLTAPLHTFALFSNDDVDPDYCRAIAELVTRAVSAGD</sequence>
<organism evidence="4 5">
    <name type="scientific">Mycolicibacterium chubuense</name>
    <name type="common">Mycobacterium chubuense</name>
    <dbReference type="NCBI Taxonomy" id="1800"/>
    <lineage>
        <taxon>Bacteria</taxon>
        <taxon>Bacillati</taxon>
        <taxon>Actinomycetota</taxon>
        <taxon>Actinomycetes</taxon>
        <taxon>Mycobacteriales</taxon>
        <taxon>Mycobacteriaceae</taxon>
        <taxon>Mycolicibacterium</taxon>
    </lineage>
</organism>
<dbReference type="Pfam" id="PF16859">
    <property type="entry name" value="TetR_C_11"/>
    <property type="match status" value="1"/>
</dbReference>
<keyword evidence="5" id="KW-1185">Reference proteome</keyword>
<dbReference type="InterPro" id="IPR036271">
    <property type="entry name" value="Tet_transcr_reg_TetR-rel_C_sf"/>
</dbReference>
<evidence type="ECO:0000259" key="3">
    <source>
        <dbReference type="Pfam" id="PF16859"/>
    </source>
</evidence>
<gene>
    <name evidence="4" type="ORF">MCHUDSM44219_03427</name>
</gene>
<dbReference type="AlphaFoldDB" id="A0A0J6W6D7"/>